<proteinExistence type="inferred from homology"/>
<dbReference type="Proteomes" id="UP000636800">
    <property type="component" value="Chromosome 3"/>
</dbReference>
<dbReference type="EMBL" id="JADCNL010000003">
    <property type="protein sequence ID" value="KAG0488023.1"/>
    <property type="molecule type" value="Genomic_DNA"/>
</dbReference>
<evidence type="ECO:0000259" key="4">
    <source>
        <dbReference type="Pfam" id="PF14432"/>
    </source>
</evidence>
<dbReference type="Pfam" id="PF14432">
    <property type="entry name" value="DYW_deaminase"/>
    <property type="match status" value="1"/>
</dbReference>
<dbReference type="NCBIfam" id="TIGR00756">
    <property type="entry name" value="PPR"/>
    <property type="match status" value="6"/>
</dbReference>
<protein>
    <recommendedName>
        <fullName evidence="4">DYW domain-containing protein</fullName>
    </recommendedName>
</protein>
<evidence type="ECO:0000313" key="5">
    <source>
        <dbReference type="EMBL" id="KAG0488023.1"/>
    </source>
</evidence>
<feature type="repeat" description="PPR" evidence="3">
    <location>
        <begin position="82"/>
        <end position="116"/>
    </location>
</feature>
<dbReference type="InterPro" id="IPR046960">
    <property type="entry name" value="PPR_At4g14850-like_plant"/>
</dbReference>
<dbReference type="InterPro" id="IPR011990">
    <property type="entry name" value="TPR-like_helical_dom_sf"/>
</dbReference>
<dbReference type="InterPro" id="IPR046848">
    <property type="entry name" value="E_motif"/>
</dbReference>
<dbReference type="Pfam" id="PF13041">
    <property type="entry name" value="PPR_2"/>
    <property type="match status" value="2"/>
</dbReference>
<dbReference type="GO" id="GO:0009451">
    <property type="term" value="P:RNA modification"/>
    <property type="evidence" value="ECO:0007669"/>
    <property type="project" value="InterPro"/>
</dbReference>
<dbReference type="Pfam" id="PF20431">
    <property type="entry name" value="E_motif"/>
    <property type="match status" value="1"/>
</dbReference>
<dbReference type="InterPro" id="IPR002885">
    <property type="entry name" value="PPR_rpt"/>
</dbReference>
<dbReference type="PANTHER" id="PTHR47926">
    <property type="entry name" value="PENTATRICOPEPTIDE REPEAT-CONTAINING PROTEIN"/>
    <property type="match status" value="1"/>
</dbReference>
<reference evidence="5 6" key="1">
    <citation type="journal article" date="2020" name="Nat. Food">
        <title>A phased Vanilla planifolia genome enables genetic improvement of flavour and production.</title>
        <authorList>
            <person name="Hasing T."/>
            <person name="Tang H."/>
            <person name="Brym M."/>
            <person name="Khazi F."/>
            <person name="Huang T."/>
            <person name="Chambers A.H."/>
        </authorList>
    </citation>
    <scope>NUCLEOTIDE SEQUENCE [LARGE SCALE GENOMIC DNA]</scope>
    <source>
        <tissue evidence="5">Leaf</tissue>
    </source>
</reference>
<comment type="similarity">
    <text evidence="1">Belongs to the PPR family. PCMP-H subfamily.</text>
</comment>
<evidence type="ECO:0000256" key="2">
    <source>
        <dbReference type="ARBA" id="ARBA00022737"/>
    </source>
</evidence>
<feature type="repeat" description="PPR" evidence="3">
    <location>
        <begin position="144"/>
        <end position="178"/>
    </location>
</feature>
<organism evidence="5 6">
    <name type="scientific">Vanilla planifolia</name>
    <name type="common">Vanilla</name>
    <dbReference type="NCBI Taxonomy" id="51239"/>
    <lineage>
        <taxon>Eukaryota</taxon>
        <taxon>Viridiplantae</taxon>
        <taxon>Streptophyta</taxon>
        <taxon>Embryophyta</taxon>
        <taxon>Tracheophyta</taxon>
        <taxon>Spermatophyta</taxon>
        <taxon>Magnoliopsida</taxon>
        <taxon>Liliopsida</taxon>
        <taxon>Asparagales</taxon>
        <taxon>Orchidaceae</taxon>
        <taxon>Vanilloideae</taxon>
        <taxon>Vanilleae</taxon>
        <taxon>Vanilla</taxon>
    </lineage>
</organism>
<gene>
    <name evidence="5" type="ORF">HPP92_006834</name>
</gene>
<name>A0A835RCR4_VANPL</name>
<dbReference type="FunFam" id="1.25.40.10:FF:000184">
    <property type="entry name" value="Pentatricopeptide repeat-containing protein, chloroplastic"/>
    <property type="match status" value="1"/>
</dbReference>
<accession>A0A835RCR4</accession>
<evidence type="ECO:0000313" key="6">
    <source>
        <dbReference type="Proteomes" id="UP000636800"/>
    </source>
</evidence>
<dbReference type="GO" id="GO:0003723">
    <property type="term" value="F:RNA binding"/>
    <property type="evidence" value="ECO:0007669"/>
    <property type="project" value="InterPro"/>
</dbReference>
<keyword evidence="6" id="KW-1185">Reference proteome</keyword>
<dbReference type="AlphaFoldDB" id="A0A835RCR4"/>
<comment type="caution">
    <text evidence="5">The sequence shown here is derived from an EMBL/GenBank/DDBJ whole genome shotgun (WGS) entry which is preliminary data.</text>
</comment>
<evidence type="ECO:0000256" key="3">
    <source>
        <dbReference type="PROSITE-ProRule" id="PRU00708"/>
    </source>
</evidence>
<keyword evidence="2" id="KW-0677">Repeat</keyword>
<feature type="domain" description="DYW" evidence="4">
    <location>
        <begin position="493"/>
        <end position="585"/>
    </location>
</feature>
<feature type="repeat" description="PPR" evidence="3">
    <location>
        <begin position="246"/>
        <end position="280"/>
    </location>
</feature>
<dbReference type="Pfam" id="PF01535">
    <property type="entry name" value="PPR"/>
    <property type="match status" value="5"/>
</dbReference>
<dbReference type="FunFam" id="1.25.40.10:FF:000333">
    <property type="entry name" value="Pentatricopeptide repeat-containing protein"/>
    <property type="match status" value="1"/>
</dbReference>
<sequence length="585" mass="65741">MGLYRRMFCQKIPRDRETLTRLLRSCARDVTSIGVGESLHCRILKSGLVADLFMQTGLLDFYAKRGVLVSAEKVFEEMPDRDVVACNAMIAALGGHGRTEDARKLFDEMSLKSSASWNTMTTCYCKQGDLSLARAIFDSNPVKDVVSWNAMIDGYCKAGQLGMAEELFGRMGSARNSVTWNTMITGHLQQREFGVAISLFREMQMEDVKPTEVTMVSLLSACAHLGALSTGKWIHAYICSHHLNVDVVLGNALIDFYFKCGSIDAALDVFHSMPSKNVFCWNSIISGFGMQGYGHKAIQAFTEMEKQNAFKPDGITFVGLLSACSHSGLVAEGKRYFYRMRAVYGIVPQIEHYGCMVDLLGRAGLLREALSFVEIMEVRPNCVVWGSLLRACKIHNNIEASEQVTEQMMRLDPRDGGNYVFLSNAYASARRWGDVEVCRRVMTANRARKVPGCSSIEVDNVVHEFVVGDASHAEFGNICSFLAEMEVELRSLGYRPVTACVLHDIEEEEKEKAVMYHSERIAIAFGLMRTRSTEPILVVKNLRVCVDCHEATKFMAKMFQREIIVRDRSRFHHFRDGACSCRDYW</sequence>
<dbReference type="PANTHER" id="PTHR47926:SF430">
    <property type="entry name" value="PENTATRICOPEPTIDE REPEAT-CONTAINING PROTEIN"/>
    <property type="match status" value="1"/>
</dbReference>
<dbReference type="Gene3D" id="1.25.40.10">
    <property type="entry name" value="Tetratricopeptide repeat domain"/>
    <property type="match status" value="4"/>
</dbReference>
<dbReference type="PROSITE" id="PS51375">
    <property type="entry name" value="PPR"/>
    <property type="match status" value="3"/>
</dbReference>
<dbReference type="InterPro" id="IPR032867">
    <property type="entry name" value="DYW_dom"/>
</dbReference>
<dbReference type="GO" id="GO:0008270">
    <property type="term" value="F:zinc ion binding"/>
    <property type="evidence" value="ECO:0007669"/>
    <property type="project" value="InterPro"/>
</dbReference>
<evidence type="ECO:0000256" key="1">
    <source>
        <dbReference type="ARBA" id="ARBA00006643"/>
    </source>
</evidence>